<gene>
    <name evidence="8" type="ORF">GGE60_003591</name>
</gene>
<feature type="domain" description="Glucose-methanol-choline oxidoreductase C-terminal" evidence="7">
    <location>
        <begin position="440"/>
        <end position="572"/>
    </location>
</feature>
<comment type="similarity">
    <text evidence="2">Belongs to the GMC oxidoreductase family.</text>
</comment>
<evidence type="ECO:0000256" key="4">
    <source>
        <dbReference type="ARBA" id="ARBA00022827"/>
    </source>
</evidence>
<organism evidence="8 9">
    <name type="scientific">Rhizobium leucaenae</name>
    <dbReference type="NCBI Taxonomy" id="29450"/>
    <lineage>
        <taxon>Bacteria</taxon>
        <taxon>Pseudomonadati</taxon>
        <taxon>Pseudomonadota</taxon>
        <taxon>Alphaproteobacteria</taxon>
        <taxon>Hyphomicrobiales</taxon>
        <taxon>Rhizobiaceae</taxon>
        <taxon>Rhizobium/Agrobacterium group</taxon>
        <taxon>Rhizobium</taxon>
    </lineage>
</organism>
<keyword evidence="5" id="KW-0560">Oxidoreductase</keyword>
<evidence type="ECO:0000259" key="7">
    <source>
        <dbReference type="Pfam" id="PF05199"/>
    </source>
</evidence>
<dbReference type="EMBL" id="JACIIG010000008">
    <property type="protein sequence ID" value="MBB4569467.1"/>
    <property type="molecule type" value="Genomic_DNA"/>
</dbReference>
<sequence length="585" mass="63475">MANEMSFDVVIVGAGVAGAMIAKRLTKADMRVLLLEAGPGTTRSFDEYTQHLEHFYAANSKGPESAWPPAVAAPQPDTADLRSNDGYFVQRGPNLYGSSYTRLLGGSTLHWLGVSLRMLPEDFNMRSLHGVGRDWPIDYETIAPYYDQAEHEIGVSADVSEQHYLGLGFSDGYDYPMQRVPPSFSDRVLGAAIDGMEVQFQEESFQLRVRSYPAARNSVPRKFYRPVGTGYLGERCEGNTSCTPICPVQAKYNAGKTLAQADLNRLTVLTQAVASKIHIDPASGEVKGIEYQRYEDPTSSEAKTFVAKARVYVLAAHAVENAKLMLASGIDGPRGQVGKTLMDHPTLYAWGLAPSSIGAYRGPQSTAGIEDLRGGAFRSKHAAFRFDIGNDGWRASTGAPDTAVYQAVMNAGLYGSALRGELEATLPRQIRFSLAVEQLPDAANSISIDPRYRDPLGNPRPVIDYRIDDYTLAGMAAASRVAEAVFRRAGIKDCTDPDKGSWFPTAHYQGRAFAYHGMGHFAGTHAMGLDPSTSVIDGDQRAWGHRNLFVVGSGSFPTLGTSNPTLTLTALALRTADRLIASFAH</sequence>
<dbReference type="PANTHER" id="PTHR42784:SF1">
    <property type="entry name" value="PYRANOSE 2-OXIDASE"/>
    <property type="match status" value="1"/>
</dbReference>
<keyword evidence="3" id="KW-0285">Flavoprotein</keyword>
<name>A0A7W6ZVE5_9HYPH</name>
<dbReference type="Pfam" id="PF05834">
    <property type="entry name" value="Lycopene_cycl"/>
    <property type="match status" value="1"/>
</dbReference>
<evidence type="ECO:0000256" key="1">
    <source>
        <dbReference type="ARBA" id="ARBA00001974"/>
    </source>
</evidence>
<dbReference type="GeneID" id="32527888"/>
<comment type="cofactor">
    <cofactor evidence="1">
        <name>FAD</name>
        <dbReference type="ChEBI" id="CHEBI:57692"/>
    </cofactor>
</comment>
<dbReference type="Proteomes" id="UP000543836">
    <property type="component" value="Unassembled WGS sequence"/>
</dbReference>
<dbReference type="AlphaFoldDB" id="A0A7W6ZVE5"/>
<dbReference type="InterPro" id="IPR007867">
    <property type="entry name" value="GMC_OxRtase_C"/>
</dbReference>
<feature type="domain" description="Glucose-methanol-choline oxidoreductase N-terminal" evidence="6">
    <location>
        <begin position="237"/>
        <end position="345"/>
    </location>
</feature>
<dbReference type="SUPFAM" id="SSF51905">
    <property type="entry name" value="FAD/NAD(P)-binding domain"/>
    <property type="match status" value="2"/>
</dbReference>
<keyword evidence="4" id="KW-0274">FAD</keyword>
<dbReference type="GO" id="GO:0016614">
    <property type="term" value="F:oxidoreductase activity, acting on CH-OH group of donors"/>
    <property type="evidence" value="ECO:0007669"/>
    <property type="project" value="InterPro"/>
</dbReference>
<evidence type="ECO:0000256" key="3">
    <source>
        <dbReference type="ARBA" id="ARBA00022630"/>
    </source>
</evidence>
<comment type="caution">
    <text evidence="8">The sequence shown here is derived from an EMBL/GenBank/DDBJ whole genome shotgun (WGS) entry which is preliminary data.</text>
</comment>
<evidence type="ECO:0000259" key="6">
    <source>
        <dbReference type="Pfam" id="PF00732"/>
    </source>
</evidence>
<reference evidence="8 9" key="1">
    <citation type="submission" date="2020-08" db="EMBL/GenBank/DDBJ databases">
        <title>Genomic Encyclopedia of Type Strains, Phase IV (KMG-V): Genome sequencing to study the core and pangenomes of soil and plant-associated prokaryotes.</title>
        <authorList>
            <person name="Whitman W."/>
        </authorList>
    </citation>
    <scope>NUCLEOTIDE SEQUENCE [LARGE SCALE GENOMIC DNA]</scope>
    <source>
        <strain evidence="8 9">SEMIA 492</strain>
    </source>
</reference>
<evidence type="ECO:0000256" key="5">
    <source>
        <dbReference type="ARBA" id="ARBA00023002"/>
    </source>
</evidence>
<dbReference type="PANTHER" id="PTHR42784">
    <property type="entry name" value="PYRANOSE 2-OXIDASE"/>
    <property type="match status" value="1"/>
</dbReference>
<dbReference type="Pfam" id="PF00732">
    <property type="entry name" value="GMC_oxred_N"/>
    <property type="match status" value="1"/>
</dbReference>
<evidence type="ECO:0000256" key="2">
    <source>
        <dbReference type="ARBA" id="ARBA00010790"/>
    </source>
</evidence>
<dbReference type="Pfam" id="PF05199">
    <property type="entry name" value="GMC_oxred_C"/>
    <property type="match status" value="1"/>
</dbReference>
<accession>A0A7W6ZVE5</accession>
<keyword evidence="9" id="KW-1185">Reference proteome</keyword>
<dbReference type="RefSeq" id="WP_037135426.1">
    <property type="nucleotide sequence ID" value="NZ_JACIIG010000008.1"/>
</dbReference>
<dbReference type="InterPro" id="IPR036188">
    <property type="entry name" value="FAD/NAD-bd_sf"/>
</dbReference>
<evidence type="ECO:0000313" key="8">
    <source>
        <dbReference type="EMBL" id="MBB4569467.1"/>
    </source>
</evidence>
<dbReference type="Gene3D" id="3.50.50.60">
    <property type="entry name" value="FAD/NAD(P)-binding domain"/>
    <property type="match status" value="2"/>
</dbReference>
<dbReference type="InterPro" id="IPR000172">
    <property type="entry name" value="GMC_OxRdtase_N"/>
</dbReference>
<dbReference type="InterPro" id="IPR051473">
    <property type="entry name" value="P2Ox-like"/>
</dbReference>
<dbReference type="GO" id="GO:0050660">
    <property type="term" value="F:flavin adenine dinucleotide binding"/>
    <property type="evidence" value="ECO:0007669"/>
    <property type="project" value="InterPro"/>
</dbReference>
<dbReference type="OrthoDB" id="9798604at2"/>
<proteinExistence type="inferred from homology"/>
<evidence type="ECO:0000313" key="9">
    <source>
        <dbReference type="Proteomes" id="UP000543836"/>
    </source>
</evidence>
<protein>
    <submittedName>
        <fullName evidence="8">Choline dehydrogenase-like flavoprotein</fullName>
    </submittedName>
</protein>